<keyword evidence="5" id="KW-0378">Hydrolase</keyword>
<keyword evidence="2" id="KW-0732">Signal</keyword>
<feature type="signal peptide" evidence="2">
    <location>
        <begin position="1"/>
        <end position="19"/>
    </location>
</feature>
<name>A0A6P0UN08_9FLAO</name>
<evidence type="ECO:0000313" key="5">
    <source>
        <dbReference type="EMBL" id="NER14407.1"/>
    </source>
</evidence>
<dbReference type="InterPro" id="IPR005944">
    <property type="entry name" value="Pro_iminopeptidase"/>
</dbReference>
<dbReference type="Proteomes" id="UP000468581">
    <property type="component" value="Unassembled WGS sequence"/>
</dbReference>
<dbReference type="SUPFAM" id="SSF53474">
    <property type="entry name" value="alpha/beta-Hydrolases"/>
    <property type="match status" value="1"/>
</dbReference>
<dbReference type="Pfam" id="PF08386">
    <property type="entry name" value="Abhydrolase_4"/>
    <property type="match status" value="1"/>
</dbReference>
<gene>
    <name evidence="5" type="ORF">GWK08_13215</name>
</gene>
<sequence>MKKLLLIGLLLLIYSCNKAEKIASAEASLSRLADYTDTEYGFLEVPESRESNSDKKIKLAYIVLKAKSENPKPDPIVYLQGGPGGSTLFMAAFWENHPLRNDRDIVLMDQRGTGLSNAVCADMGNELIDVLSMDLNSKEEYEEVKKRLKKCRQEISEKDFDLSAYNSRENAADFEDLRKELGYRQWNLFGGSYGTRLGLTYMRDFPEKVRSSVLFGVFAPESDLYSNFISNFNASLSKTFEACENDPDCNEKYPDLKKRFFETVNALDKKAVVFEYQGKDFHLNSQDMLLLTHQLLYSRSTIGLVPAFVEAVNSGDERTLTQALQRTVATTNLINFAMYLSVNAYEELPFNGARDLEEDLKNNPDFITGPSYFNYDAKILEKWHPHRAGDIENAPVISDIPTLFANGRFDPVTPTSNARQAAKSVKNSFFVEFPTDSHSLFNPCFFRICREFLDNPATSPDLSCASQSFSIPWF</sequence>
<reference evidence="5 6" key="1">
    <citation type="submission" date="2020-01" db="EMBL/GenBank/DDBJ databases">
        <title>Leptobacterium flavescens.</title>
        <authorList>
            <person name="Wang G."/>
        </authorList>
    </citation>
    <scope>NUCLEOTIDE SEQUENCE [LARGE SCALE GENOMIC DNA]</scope>
    <source>
        <strain evidence="5 6">KCTC 22160</strain>
    </source>
</reference>
<organism evidence="5 6">
    <name type="scientific">Leptobacterium flavescens</name>
    <dbReference type="NCBI Taxonomy" id="472055"/>
    <lineage>
        <taxon>Bacteria</taxon>
        <taxon>Pseudomonadati</taxon>
        <taxon>Bacteroidota</taxon>
        <taxon>Flavobacteriia</taxon>
        <taxon>Flavobacteriales</taxon>
        <taxon>Flavobacteriaceae</taxon>
        <taxon>Leptobacterium</taxon>
    </lineage>
</organism>
<evidence type="ECO:0000259" key="4">
    <source>
        <dbReference type="Pfam" id="PF08386"/>
    </source>
</evidence>
<proteinExistence type="predicted"/>
<feature type="chain" id="PRO_5026895293" description="Proline iminopeptidase" evidence="2">
    <location>
        <begin position="20"/>
        <end position="474"/>
    </location>
</feature>
<dbReference type="AlphaFoldDB" id="A0A6P0UN08"/>
<dbReference type="InterPro" id="IPR000073">
    <property type="entry name" value="AB_hydrolase_1"/>
</dbReference>
<evidence type="ECO:0000256" key="2">
    <source>
        <dbReference type="SAM" id="SignalP"/>
    </source>
</evidence>
<dbReference type="GO" id="GO:0006508">
    <property type="term" value="P:proteolysis"/>
    <property type="evidence" value="ECO:0007669"/>
    <property type="project" value="InterPro"/>
</dbReference>
<dbReference type="EMBL" id="JAABOO010000003">
    <property type="protein sequence ID" value="NER14407.1"/>
    <property type="molecule type" value="Genomic_DNA"/>
</dbReference>
<protein>
    <recommendedName>
        <fullName evidence="1">Proline iminopeptidase</fullName>
    </recommendedName>
</protein>
<dbReference type="PANTHER" id="PTHR43722:SF1">
    <property type="entry name" value="PROLINE IMINOPEPTIDASE"/>
    <property type="match status" value="1"/>
</dbReference>
<accession>A0A6P0UN08</accession>
<evidence type="ECO:0000259" key="3">
    <source>
        <dbReference type="Pfam" id="PF00561"/>
    </source>
</evidence>
<dbReference type="RefSeq" id="WP_163607700.1">
    <property type="nucleotide sequence ID" value="NZ_JAABOO010000003.1"/>
</dbReference>
<dbReference type="Gene3D" id="3.40.50.1820">
    <property type="entry name" value="alpha/beta hydrolase"/>
    <property type="match status" value="1"/>
</dbReference>
<evidence type="ECO:0000256" key="1">
    <source>
        <dbReference type="ARBA" id="ARBA00021843"/>
    </source>
</evidence>
<dbReference type="PANTHER" id="PTHR43722">
    <property type="entry name" value="PROLINE IMINOPEPTIDASE"/>
    <property type="match status" value="1"/>
</dbReference>
<feature type="domain" description="Peptidase S33 tripeptidyl aminopeptidase-like C-terminal" evidence="4">
    <location>
        <begin position="383"/>
        <end position="464"/>
    </location>
</feature>
<dbReference type="GO" id="GO:0004177">
    <property type="term" value="F:aminopeptidase activity"/>
    <property type="evidence" value="ECO:0007669"/>
    <property type="project" value="UniProtKB-EC"/>
</dbReference>
<dbReference type="GO" id="GO:0005737">
    <property type="term" value="C:cytoplasm"/>
    <property type="evidence" value="ECO:0007669"/>
    <property type="project" value="InterPro"/>
</dbReference>
<dbReference type="PROSITE" id="PS51257">
    <property type="entry name" value="PROKAR_LIPOPROTEIN"/>
    <property type="match status" value="1"/>
</dbReference>
<keyword evidence="6" id="KW-1185">Reference proteome</keyword>
<comment type="caution">
    <text evidence="5">The sequence shown here is derived from an EMBL/GenBank/DDBJ whole genome shotgun (WGS) entry which is preliminary data.</text>
</comment>
<dbReference type="Pfam" id="PF00561">
    <property type="entry name" value="Abhydrolase_1"/>
    <property type="match status" value="1"/>
</dbReference>
<evidence type="ECO:0000313" key="6">
    <source>
        <dbReference type="Proteomes" id="UP000468581"/>
    </source>
</evidence>
<dbReference type="InterPro" id="IPR013595">
    <property type="entry name" value="Pept_S33_TAP-like_C"/>
</dbReference>
<dbReference type="InterPro" id="IPR029058">
    <property type="entry name" value="AB_hydrolase_fold"/>
</dbReference>
<feature type="domain" description="AB hydrolase-1" evidence="3">
    <location>
        <begin position="75"/>
        <end position="249"/>
    </location>
</feature>